<keyword evidence="2" id="KW-1133">Transmembrane helix</keyword>
<proteinExistence type="predicted"/>
<accession>A0A6G1PPW3</accession>
<protein>
    <submittedName>
        <fullName evidence="3">Uncharacterized protein</fullName>
    </submittedName>
</protein>
<dbReference type="Proteomes" id="UP000503349">
    <property type="component" value="Chromosome 7"/>
</dbReference>
<sequence>MDVHNLDKSYNRPYIRPSYLRPRPSELQLALIRADWLLCSLTSDMGTLQGRWVIVILFFPCLVSHKKRKRKKENTDMEKARQDLTFIS</sequence>
<reference evidence="4" key="2">
    <citation type="submission" date="2019-02" db="EMBL/GenBank/DDBJ databases">
        <title>Opniocepnalus argus Var Kimnra genome.</title>
        <authorList>
            <person name="Zhou C."/>
            <person name="Xiao S."/>
        </authorList>
    </citation>
    <scope>NUCLEOTIDE SEQUENCE [LARGE SCALE GENOMIC DNA]</scope>
</reference>
<organism evidence="3 4">
    <name type="scientific">Channa argus</name>
    <name type="common">Northern snakehead</name>
    <name type="synonym">Ophicephalus argus</name>
    <dbReference type="NCBI Taxonomy" id="215402"/>
    <lineage>
        <taxon>Eukaryota</taxon>
        <taxon>Metazoa</taxon>
        <taxon>Chordata</taxon>
        <taxon>Craniata</taxon>
        <taxon>Vertebrata</taxon>
        <taxon>Euteleostomi</taxon>
        <taxon>Actinopterygii</taxon>
        <taxon>Neopterygii</taxon>
        <taxon>Teleostei</taxon>
        <taxon>Neoteleostei</taxon>
        <taxon>Acanthomorphata</taxon>
        <taxon>Anabantaria</taxon>
        <taxon>Anabantiformes</taxon>
        <taxon>Channoidei</taxon>
        <taxon>Channidae</taxon>
        <taxon>Channa</taxon>
    </lineage>
</organism>
<evidence type="ECO:0000256" key="2">
    <source>
        <dbReference type="SAM" id="Phobius"/>
    </source>
</evidence>
<dbReference type="EMBL" id="CM015718">
    <property type="protein sequence ID" value="KAF3692315.1"/>
    <property type="molecule type" value="Genomic_DNA"/>
</dbReference>
<keyword evidence="4" id="KW-1185">Reference proteome</keyword>
<feature type="region of interest" description="Disordered" evidence="1">
    <location>
        <begin position="69"/>
        <end position="88"/>
    </location>
</feature>
<gene>
    <name evidence="3" type="ORF">EXN66_Car007991</name>
</gene>
<keyword evidence="2" id="KW-0472">Membrane</keyword>
<evidence type="ECO:0000313" key="3">
    <source>
        <dbReference type="EMBL" id="KAF3692315.1"/>
    </source>
</evidence>
<keyword evidence="2" id="KW-0812">Transmembrane</keyword>
<evidence type="ECO:0000313" key="4">
    <source>
        <dbReference type="Proteomes" id="UP000503349"/>
    </source>
</evidence>
<feature type="transmembrane region" description="Helical" evidence="2">
    <location>
        <begin position="45"/>
        <end position="63"/>
    </location>
</feature>
<feature type="compositionally biased region" description="Basic and acidic residues" evidence="1">
    <location>
        <begin position="73"/>
        <end position="82"/>
    </location>
</feature>
<evidence type="ECO:0000256" key="1">
    <source>
        <dbReference type="SAM" id="MobiDB-lite"/>
    </source>
</evidence>
<name>A0A6G1PPW3_CHAAH</name>
<dbReference type="AlphaFoldDB" id="A0A6G1PPW3"/>
<reference evidence="3 4" key="1">
    <citation type="submission" date="2019-02" db="EMBL/GenBank/DDBJ databases">
        <title>Opniocepnalus argus genome.</title>
        <authorList>
            <person name="Zhou C."/>
            <person name="Xiao S."/>
        </authorList>
    </citation>
    <scope>NUCLEOTIDE SEQUENCE [LARGE SCALE GENOMIC DNA]</scope>
    <source>
        <strain evidence="3">OARG1902GOOAL</strain>
        <tissue evidence="3">Muscle</tissue>
    </source>
</reference>